<dbReference type="EMBL" id="AKHW03004154">
    <property type="protein sequence ID" value="KYO30522.1"/>
    <property type="molecule type" value="Genomic_DNA"/>
</dbReference>
<gene>
    <name evidence="1" type="ORF">Y1Q_0008177</name>
</gene>
<evidence type="ECO:0000313" key="2">
    <source>
        <dbReference type="Proteomes" id="UP000050525"/>
    </source>
</evidence>
<protein>
    <submittedName>
        <fullName evidence="1">Uncharacterized protein</fullName>
    </submittedName>
</protein>
<name>A0A151N199_ALLMI</name>
<keyword evidence="2" id="KW-1185">Reference proteome</keyword>
<evidence type="ECO:0000313" key="1">
    <source>
        <dbReference type="EMBL" id="KYO30522.1"/>
    </source>
</evidence>
<reference evidence="1 2" key="1">
    <citation type="journal article" date="2012" name="Genome Biol.">
        <title>Sequencing three crocodilian genomes to illuminate the evolution of archosaurs and amniotes.</title>
        <authorList>
            <person name="St John J.A."/>
            <person name="Braun E.L."/>
            <person name="Isberg S.R."/>
            <person name="Miles L.G."/>
            <person name="Chong A.Y."/>
            <person name="Gongora J."/>
            <person name="Dalzell P."/>
            <person name="Moran C."/>
            <person name="Bed'hom B."/>
            <person name="Abzhanov A."/>
            <person name="Burgess S.C."/>
            <person name="Cooksey A.M."/>
            <person name="Castoe T.A."/>
            <person name="Crawford N.G."/>
            <person name="Densmore L.D."/>
            <person name="Drew J.C."/>
            <person name="Edwards S.V."/>
            <person name="Faircloth B.C."/>
            <person name="Fujita M.K."/>
            <person name="Greenwold M.J."/>
            <person name="Hoffmann F.G."/>
            <person name="Howard J.M."/>
            <person name="Iguchi T."/>
            <person name="Janes D.E."/>
            <person name="Khan S.Y."/>
            <person name="Kohno S."/>
            <person name="de Koning A.J."/>
            <person name="Lance S.L."/>
            <person name="McCarthy F.M."/>
            <person name="McCormack J.E."/>
            <person name="Merchant M.E."/>
            <person name="Peterson D.G."/>
            <person name="Pollock D.D."/>
            <person name="Pourmand N."/>
            <person name="Raney B.J."/>
            <person name="Roessler K.A."/>
            <person name="Sanford J.R."/>
            <person name="Sawyer R.H."/>
            <person name="Schmidt C.J."/>
            <person name="Triplett E.W."/>
            <person name="Tuberville T.D."/>
            <person name="Venegas-Anaya M."/>
            <person name="Howard J.T."/>
            <person name="Jarvis E.D."/>
            <person name="Guillette L.J.Jr."/>
            <person name="Glenn T.C."/>
            <person name="Green R.E."/>
            <person name="Ray D.A."/>
        </authorList>
    </citation>
    <scope>NUCLEOTIDE SEQUENCE [LARGE SCALE GENOMIC DNA]</scope>
    <source>
        <strain evidence="1">KSC_2009_1</strain>
    </source>
</reference>
<proteinExistence type="predicted"/>
<organism evidence="1 2">
    <name type="scientific">Alligator mississippiensis</name>
    <name type="common">American alligator</name>
    <dbReference type="NCBI Taxonomy" id="8496"/>
    <lineage>
        <taxon>Eukaryota</taxon>
        <taxon>Metazoa</taxon>
        <taxon>Chordata</taxon>
        <taxon>Craniata</taxon>
        <taxon>Vertebrata</taxon>
        <taxon>Euteleostomi</taxon>
        <taxon>Archelosauria</taxon>
        <taxon>Archosauria</taxon>
        <taxon>Crocodylia</taxon>
        <taxon>Alligatoridae</taxon>
        <taxon>Alligatorinae</taxon>
        <taxon>Alligator</taxon>
    </lineage>
</organism>
<sequence>MRDEIISAVMECLDRRWGQWVNQYIEETFLLQEVLEKLASRYDPGVSTVPRRGQQMEVDKGDVIAVQEVNLSGHRACFLPLNALCPDCLPSTVPVPLRRNGCSSALSISSWRLPRPLCTSFL</sequence>
<accession>A0A151N199</accession>
<dbReference type="Proteomes" id="UP000050525">
    <property type="component" value="Unassembled WGS sequence"/>
</dbReference>
<dbReference type="AlphaFoldDB" id="A0A151N199"/>
<comment type="caution">
    <text evidence="1">The sequence shown here is derived from an EMBL/GenBank/DDBJ whole genome shotgun (WGS) entry which is preliminary data.</text>
</comment>